<dbReference type="RefSeq" id="XP_019917277.1">
    <property type="nucleotide sequence ID" value="XM_020061843.1"/>
</dbReference>
<dbReference type="VEuPathDB" id="PlasmoDB:PCOAH_00050610"/>
<keyword evidence="2" id="KW-1133">Transmembrane helix</keyword>
<evidence type="ECO:0000256" key="2">
    <source>
        <dbReference type="SAM" id="Phobius"/>
    </source>
</evidence>
<dbReference type="Proteomes" id="UP000092716">
    <property type="component" value="Chromosome 13"/>
</dbReference>
<dbReference type="InterPro" id="IPR000727">
    <property type="entry name" value="T_SNARE_dom"/>
</dbReference>
<feature type="domain" description="T-SNARE coiled-coil homology" evidence="3">
    <location>
        <begin position="192"/>
        <end position="254"/>
    </location>
</feature>
<organism evidence="4 5">
    <name type="scientific">Plasmodium coatneyi</name>
    <dbReference type="NCBI Taxonomy" id="208452"/>
    <lineage>
        <taxon>Eukaryota</taxon>
        <taxon>Sar</taxon>
        <taxon>Alveolata</taxon>
        <taxon>Apicomplexa</taxon>
        <taxon>Aconoidasida</taxon>
        <taxon>Haemosporida</taxon>
        <taxon>Plasmodiidae</taxon>
        <taxon>Plasmodium</taxon>
    </lineage>
</organism>
<proteinExistence type="predicted"/>
<dbReference type="EMBL" id="CP016251">
    <property type="protein sequence ID" value="ANQ10582.1"/>
    <property type="molecule type" value="Genomic_DNA"/>
</dbReference>
<dbReference type="GeneID" id="30911795"/>
<dbReference type="AlphaFoldDB" id="A0A1B1E6D0"/>
<dbReference type="OrthoDB" id="361164at2759"/>
<evidence type="ECO:0000259" key="3">
    <source>
        <dbReference type="PROSITE" id="PS50192"/>
    </source>
</evidence>
<evidence type="ECO:0000256" key="1">
    <source>
        <dbReference type="SAM" id="MobiDB-lite"/>
    </source>
</evidence>
<dbReference type="Pfam" id="PF05739">
    <property type="entry name" value="SNARE"/>
    <property type="match status" value="1"/>
</dbReference>
<protein>
    <recommendedName>
        <fullName evidence="3">t-SNARE coiled-coil homology domain-containing protein</fullName>
    </recommendedName>
</protein>
<dbReference type="SUPFAM" id="SSF58038">
    <property type="entry name" value="SNARE fusion complex"/>
    <property type="match status" value="1"/>
</dbReference>
<sequence>MNKGSEKKETYQSRRNDTSDLDNIRNKLEDLKSKTEVKTDERVENEKKNVDPFSDLKIHILNVLDETRKCIREKESLQNVHGNNIEVIKRGNIIYKNMKNLDTYFLKLEEILKKQEKKKYAYSKEELCDKNETFELLKKQIYECKKLSNYDHIKDTCVIDFSDFKNKQQVERKETSNNSDEEDDMVIINRWKERDKKFNEEILKIGEVIDRIGANAVFITNKAEEQNEIIIDLQDHTDKTQNNVKEVNVEIKKVMKKHSQTTWCCRISLVIILIVLVMITSNVIQNKFIRSLPTPVVIQEVVPQEVHPVEA</sequence>
<evidence type="ECO:0000313" key="4">
    <source>
        <dbReference type="EMBL" id="ANQ10582.1"/>
    </source>
</evidence>
<keyword evidence="5" id="KW-1185">Reference proteome</keyword>
<dbReference type="Gene3D" id="1.20.5.110">
    <property type="match status" value="1"/>
</dbReference>
<gene>
    <name evidence="4" type="ORF">PCOAH_00050610</name>
</gene>
<feature type="transmembrane region" description="Helical" evidence="2">
    <location>
        <begin position="263"/>
        <end position="284"/>
    </location>
</feature>
<evidence type="ECO:0000313" key="5">
    <source>
        <dbReference type="Proteomes" id="UP000092716"/>
    </source>
</evidence>
<accession>A0A1B1E6D0</accession>
<name>A0A1B1E6D0_9APIC</name>
<reference evidence="5" key="1">
    <citation type="submission" date="2016-06" db="EMBL/GenBank/DDBJ databases">
        <title>First high quality genome sequence of Plasmodium coatneyi using continuous long reads from single molecule, real-time sequencing.</title>
        <authorList>
            <person name="Chien J.-T."/>
            <person name="Pakala S.B."/>
            <person name="Geraldo J.A."/>
            <person name="Lapp S.A."/>
            <person name="Barnwell J.W."/>
            <person name="Kissinger J.C."/>
            <person name="Galinski M.R."/>
            <person name="Humphrey J.C."/>
        </authorList>
    </citation>
    <scope>NUCLEOTIDE SEQUENCE [LARGE SCALE GENOMIC DNA]</scope>
    <source>
        <strain evidence="5">Hackeri</strain>
    </source>
</reference>
<keyword evidence="2" id="KW-0472">Membrane</keyword>
<feature type="region of interest" description="Disordered" evidence="1">
    <location>
        <begin position="1"/>
        <end position="27"/>
    </location>
</feature>
<dbReference type="CDD" id="cd15841">
    <property type="entry name" value="SNARE_Qc"/>
    <property type="match status" value="1"/>
</dbReference>
<dbReference type="KEGG" id="pcot:PCOAH_00050610"/>
<dbReference type="PROSITE" id="PS50192">
    <property type="entry name" value="T_SNARE"/>
    <property type="match status" value="1"/>
</dbReference>
<keyword evidence="2" id="KW-0812">Transmembrane</keyword>